<dbReference type="InterPro" id="IPR056861">
    <property type="entry name" value="HMCN1-like_VWA"/>
</dbReference>
<keyword evidence="17" id="KW-0966">Cell projection</keyword>
<dbReference type="FunFam" id="2.60.40.4100:FF:000001">
    <property type="entry name" value="alpha-tectorin isoform X1"/>
    <property type="match status" value="1"/>
</dbReference>
<feature type="domain" description="EGF-like" evidence="23">
    <location>
        <begin position="361"/>
        <end position="402"/>
    </location>
</feature>
<dbReference type="PROSITE" id="PS01186">
    <property type="entry name" value="EGF_2"/>
    <property type="match status" value="1"/>
</dbReference>
<dbReference type="InterPro" id="IPR057774">
    <property type="entry name" value="D8C_UMOD/GP2/OIT3-like"/>
</dbReference>
<evidence type="ECO:0000256" key="3">
    <source>
        <dbReference type="ARBA" id="ARBA00004539"/>
    </source>
</evidence>
<keyword evidence="11 22" id="KW-0732">Signal</keyword>
<evidence type="ECO:0000256" key="1">
    <source>
        <dbReference type="ARBA" id="ARBA00004303"/>
    </source>
</evidence>
<dbReference type="EMBL" id="CM004482">
    <property type="protein sequence ID" value="OCT64263.1"/>
    <property type="molecule type" value="Genomic_DNA"/>
</dbReference>
<keyword evidence="16" id="KW-0325">Glycoprotein</keyword>
<comment type="subunit">
    <text evidence="20">Homodimer that then polymerizes into long filaments. The filaments can additionally assemble laterally to form a sheet. The filaments consist of a zigzag-shaped backbone with laterally protruding arms which interact with bacterial adhesin fimH. Two fimH molecules can bind to a single UMOD monomer.</text>
</comment>
<evidence type="ECO:0000256" key="5">
    <source>
        <dbReference type="ARBA" id="ARBA00015737"/>
    </source>
</evidence>
<evidence type="ECO:0000256" key="11">
    <source>
        <dbReference type="ARBA" id="ARBA00022729"/>
    </source>
</evidence>
<dbReference type="Pfam" id="PF12947">
    <property type="entry name" value="EGF_3"/>
    <property type="match status" value="2"/>
</dbReference>
<evidence type="ECO:0000256" key="8">
    <source>
        <dbReference type="ARBA" id="ARBA00022536"/>
    </source>
</evidence>
<dbReference type="Pfam" id="PF25106">
    <property type="entry name" value="VWA_4"/>
    <property type="match status" value="1"/>
</dbReference>
<dbReference type="GO" id="GO:0016323">
    <property type="term" value="C:basolateral plasma membrane"/>
    <property type="evidence" value="ECO:0007669"/>
    <property type="project" value="UniProtKB-SubCell"/>
</dbReference>
<keyword evidence="6" id="KW-1003">Cell membrane</keyword>
<dbReference type="InterPro" id="IPR000152">
    <property type="entry name" value="EGF-type_Asp/Asn_hydroxyl_site"/>
</dbReference>
<dbReference type="GO" id="GO:0005509">
    <property type="term" value="F:calcium ion binding"/>
    <property type="evidence" value="ECO:0007669"/>
    <property type="project" value="InterPro"/>
</dbReference>
<dbReference type="InterPro" id="IPR000742">
    <property type="entry name" value="EGF"/>
</dbReference>
<dbReference type="InterPro" id="IPR001507">
    <property type="entry name" value="ZP_dom"/>
</dbReference>
<reference evidence="26" key="1">
    <citation type="journal article" date="2016" name="Nature">
        <title>Genome evolution in the allotetraploid frog Xenopus laevis.</title>
        <authorList>
            <person name="Session A.M."/>
            <person name="Uno Y."/>
            <person name="Kwon T."/>
            <person name="Chapman J.A."/>
            <person name="Toyoda A."/>
            <person name="Takahashi S."/>
            <person name="Fukui A."/>
            <person name="Hikosaka A."/>
            <person name="Suzuki A."/>
            <person name="Kondo M."/>
            <person name="van Heeringen S.J."/>
            <person name="Quigley I."/>
            <person name="Heinz S."/>
            <person name="Ogino H."/>
            <person name="Ochi H."/>
            <person name="Hellsten U."/>
            <person name="Lyons J.B."/>
            <person name="Simakov O."/>
            <person name="Putnam N."/>
            <person name="Stites J."/>
            <person name="Kuroki Y."/>
            <person name="Tanaka T."/>
            <person name="Michiue T."/>
            <person name="Watanabe M."/>
            <person name="Bogdanovic O."/>
            <person name="Lister R."/>
            <person name="Georgiou G."/>
            <person name="Paranjpe S.S."/>
            <person name="van Kruijsbergen I."/>
            <person name="Shu S."/>
            <person name="Carlson J."/>
            <person name="Kinoshita T."/>
            <person name="Ohta Y."/>
            <person name="Mawaribuchi S."/>
            <person name="Jenkins J."/>
            <person name="Grimwood J."/>
            <person name="Schmutz J."/>
            <person name="Mitros T."/>
            <person name="Mozaffari S.V."/>
            <person name="Suzuki Y."/>
            <person name="Haramoto Y."/>
            <person name="Yamamoto T.S."/>
            <person name="Takagi C."/>
            <person name="Heald R."/>
            <person name="Miller K."/>
            <person name="Haudenschild C."/>
            <person name="Kitzman J."/>
            <person name="Nakayama T."/>
            <person name="Izutsu Y."/>
            <person name="Robert J."/>
            <person name="Fortriede J."/>
            <person name="Burns K."/>
            <person name="Lotay V."/>
            <person name="Karimi K."/>
            <person name="Yasuoka Y."/>
            <person name="Dichmann D.S."/>
            <person name="Flajnik M.F."/>
            <person name="Houston D.W."/>
            <person name="Shendure J."/>
            <person name="DuPasquier L."/>
            <person name="Vize P.D."/>
            <person name="Zorn A.M."/>
            <person name="Ito M."/>
            <person name="Marcotte E.M."/>
            <person name="Wallingford J.B."/>
            <person name="Ito Y."/>
            <person name="Asashima M."/>
            <person name="Ueno N."/>
            <person name="Matsuda Y."/>
            <person name="Veenstra G.J."/>
            <person name="Fujiyama A."/>
            <person name="Harland R.M."/>
            <person name="Taira M."/>
            <person name="Rokhsar D.S."/>
        </authorList>
    </citation>
    <scope>NUCLEOTIDE SEQUENCE [LARGE SCALE GENOMIC DNA]</scope>
    <source>
        <strain evidence="26">J</strain>
    </source>
</reference>
<dbReference type="GO" id="GO:0098552">
    <property type="term" value="C:side of membrane"/>
    <property type="evidence" value="ECO:0007669"/>
    <property type="project" value="UniProtKB-KW"/>
</dbReference>
<keyword evidence="18" id="KW-0449">Lipoprotein</keyword>
<evidence type="ECO:0000256" key="16">
    <source>
        <dbReference type="ARBA" id="ARBA00023180"/>
    </source>
</evidence>
<feature type="domain" description="ZP" evidence="24">
    <location>
        <begin position="633"/>
        <end position="886"/>
    </location>
</feature>
<organism evidence="25 26">
    <name type="scientific">Xenopus laevis</name>
    <name type="common">African clawed frog</name>
    <dbReference type="NCBI Taxonomy" id="8355"/>
    <lineage>
        <taxon>Eukaryota</taxon>
        <taxon>Metazoa</taxon>
        <taxon>Chordata</taxon>
        <taxon>Craniata</taxon>
        <taxon>Vertebrata</taxon>
        <taxon>Euteleostomi</taxon>
        <taxon>Amphibia</taxon>
        <taxon>Batrachia</taxon>
        <taxon>Anura</taxon>
        <taxon>Pipoidea</taxon>
        <taxon>Pipidae</taxon>
        <taxon>Xenopodinae</taxon>
        <taxon>Xenopus</taxon>
        <taxon>Xenopus</taxon>
    </lineage>
</organism>
<evidence type="ECO:0000256" key="12">
    <source>
        <dbReference type="ARBA" id="ARBA00022737"/>
    </source>
</evidence>
<dbReference type="PROSITE" id="PS00682">
    <property type="entry name" value="ZP_1"/>
    <property type="match status" value="1"/>
</dbReference>
<evidence type="ECO:0000256" key="10">
    <source>
        <dbReference type="ARBA" id="ARBA00022622"/>
    </source>
</evidence>
<keyword evidence="10" id="KW-0336">GPI-anchor</keyword>
<dbReference type="InterPro" id="IPR055355">
    <property type="entry name" value="ZP-C"/>
</dbReference>
<dbReference type="InterPro" id="IPR009017">
    <property type="entry name" value="GFP"/>
</dbReference>
<keyword evidence="13" id="KW-0391">Immunity</keyword>
<dbReference type="InterPro" id="IPR042235">
    <property type="entry name" value="ZP-C_dom"/>
</dbReference>
<dbReference type="InterPro" id="IPR024731">
    <property type="entry name" value="NELL2-like_EGF"/>
</dbReference>
<feature type="signal peptide" evidence="22">
    <location>
        <begin position="1"/>
        <end position="21"/>
    </location>
</feature>
<dbReference type="SUPFAM" id="SSF57196">
    <property type="entry name" value="EGF/Laminin"/>
    <property type="match status" value="2"/>
</dbReference>
<dbReference type="Gene3D" id="2.60.40.4100">
    <property type="entry name" value="Zona pellucida, ZP-C domain"/>
    <property type="match status" value="1"/>
</dbReference>
<dbReference type="PROSITE" id="PS50026">
    <property type="entry name" value="EGF_3"/>
    <property type="match status" value="2"/>
</dbReference>
<dbReference type="InterPro" id="IPR018097">
    <property type="entry name" value="EGF_Ca-bd_CS"/>
</dbReference>
<dbReference type="Pfam" id="PF07645">
    <property type="entry name" value="EGF_CA"/>
    <property type="match status" value="1"/>
</dbReference>
<keyword evidence="15" id="KW-1015">Disulfide bond</keyword>
<dbReference type="Pfam" id="PF00100">
    <property type="entry name" value="Zona_pellucida"/>
    <property type="match status" value="1"/>
</dbReference>
<evidence type="ECO:0000313" key="25">
    <source>
        <dbReference type="EMBL" id="OCT64263.1"/>
    </source>
</evidence>
<keyword evidence="12" id="KW-0677">Repeat</keyword>
<evidence type="ECO:0000313" key="26">
    <source>
        <dbReference type="Proteomes" id="UP000694892"/>
    </source>
</evidence>
<comment type="subcellular location">
    <subcellularLocation>
        <location evidence="1">Apical cell membrane</location>
        <topology evidence="1">Lipid-anchor</topology>
        <topology evidence="1">GPI-anchor</topology>
    </subcellularLocation>
    <subcellularLocation>
        <location evidence="3">Basolateral cell membrane</location>
        <topology evidence="3">Lipid-anchor</topology>
        <topology evidence="3">GPI-anchor</topology>
    </subcellularLocation>
    <subcellularLocation>
        <location evidence="2">Cell projection</location>
        <location evidence="2">Cilium membrane</location>
    </subcellularLocation>
    <subcellularLocation>
        <location evidence="4">Secreted</location>
    </subcellularLocation>
</comment>
<evidence type="ECO:0000256" key="18">
    <source>
        <dbReference type="ARBA" id="ARBA00023288"/>
    </source>
</evidence>
<keyword evidence="9" id="KW-0399">Innate immunity</keyword>
<evidence type="ECO:0000256" key="13">
    <source>
        <dbReference type="ARBA" id="ARBA00022859"/>
    </source>
</evidence>
<evidence type="ECO:0000259" key="24">
    <source>
        <dbReference type="PROSITE" id="PS51034"/>
    </source>
</evidence>
<evidence type="ECO:0000256" key="21">
    <source>
        <dbReference type="PROSITE-ProRule" id="PRU00076"/>
    </source>
</evidence>
<feature type="domain" description="EGF-like" evidence="23">
    <location>
        <begin position="403"/>
        <end position="444"/>
    </location>
</feature>
<dbReference type="PANTHER" id="PTHR14002">
    <property type="entry name" value="ENDOGLIN/TGF-BETA RECEPTOR TYPE III"/>
    <property type="match status" value="1"/>
</dbReference>
<dbReference type="SUPFAM" id="SSF53300">
    <property type="entry name" value="vWA-like"/>
    <property type="match status" value="1"/>
</dbReference>
<evidence type="ECO:0000256" key="20">
    <source>
        <dbReference type="ARBA" id="ARBA00046503"/>
    </source>
</evidence>
<dbReference type="SMART" id="SM00179">
    <property type="entry name" value="EGF_CA"/>
    <property type="match status" value="3"/>
</dbReference>
<dbReference type="Pfam" id="PF23283">
    <property type="entry name" value="D8C_UMOD"/>
    <property type="match status" value="1"/>
</dbReference>
<dbReference type="InterPro" id="IPR017977">
    <property type="entry name" value="ZP_dom_CS"/>
</dbReference>
<evidence type="ECO:0000256" key="22">
    <source>
        <dbReference type="SAM" id="SignalP"/>
    </source>
</evidence>
<gene>
    <name evidence="25" type="ORF">XELAEV_18045365mg</name>
</gene>
<evidence type="ECO:0000256" key="4">
    <source>
        <dbReference type="ARBA" id="ARBA00004613"/>
    </source>
</evidence>
<name>A0A974H474_XENLA</name>
<comment type="caution">
    <text evidence="21">Lacks conserved residue(s) required for the propagation of feature annotation.</text>
</comment>
<sequence length="889" mass="98103">MAMRILLTLLLLFWASDRSHGQTTIEYTSQGSSVTSSSSFVSSPSLTSSSLTYLVDTTGSMYDDLQQLKLSNDWLLDSITARFQSGVRQYTMVEFNDPTFGQVKVTYSKDEFKTFFNNLHAYEGGDCPELAMNGLKVALENSPHGSFILVLTDASAKDYTDTALMNSIHSLINTKQSQVVFLITGLCSSLNDPAFLIYRDIASLSYGHVFQINLSDLGKVFHYLDFTLSRPANNTERLLYRYYNASHTDNFSVSTNYTTLLFITDGPITSIRIIGPDSKDPNLKTIVSEIWGSIYHIKNPAQGVWTIFVDSGSPHAVQVEGFTVTKHCSDCHAHAICEAYLDLFECTCKDGYIGNGFSCSDVDECAYPWLNNCTDGYCENTNGSYDCVCPAGYTKGEGDTCVDIDECSSPVLNGCHPSATCINYVGTYTCQCPPGVLGDGFNCETDPCARDVCGSSKECILNGSSYFCSDPCVNHSVLDEPWRSTANDLYVNIKCDNDKNGWYRFIGSGGIRMPEFCVPEKRCSTHASMWLNGSHPAPTDGIVSRTGCAHWGGNCCRYSSTIQIKACPGRYHVYKLIRTPACSLAYCTDPSSLNGECLCAPDEECRFVSGSYGCYCNDNRTISAISDLRPTVSCGTQSMKTTFRKCELRALNIDVKDIILANSNCFTVLNDNITNTFSVLSTLRAGKCGMTLTTNGTHDFFMNSFEFSFVLPGNIIRDKLITTSTCIYPLDMRLSLATALNPIISSTNISVNGTGQFKAHMAVYNSSDYKYPYEGTQVDIYTKTVIYIGVFLEGPDPSQYAMVLKNCYATPSNNPDDLRKYYIIENRCPSTIDNTVSIAENGLSSQARFSFEMFAFVGDHDEVYLHCEIYACNNRTTVCSPVSTTNSKN</sequence>
<dbReference type="InterPro" id="IPR049883">
    <property type="entry name" value="NOTCH1_EGF-like"/>
</dbReference>
<evidence type="ECO:0000256" key="19">
    <source>
        <dbReference type="ARBA" id="ARBA00045741"/>
    </source>
</evidence>
<dbReference type="FunFam" id="2.10.25.10:FF:000038">
    <property type="entry name" value="Fibrillin 2"/>
    <property type="match status" value="1"/>
</dbReference>
<keyword evidence="7" id="KW-0964">Secreted</keyword>
<evidence type="ECO:0000259" key="23">
    <source>
        <dbReference type="PROSITE" id="PS50026"/>
    </source>
</evidence>
<dbReference type="Gene3D" id="2.40.155.10">
    <property type="entry name" value="Green fluorescent protein"/>
    <property type="match status" value="1"/>
</dbReference>
<evidence type="ECO:0000256" key="9">
    <source>
        <dbReference type="ARBA" id="ARBA00022588"/>
    </source>
</evidence>
<feature type="chain" id="PRO_5037685874" description="Uromodulin" evidence="22">
    <location>
        <begin position="22"/>
        <end position="889"/>
    </location>
</feature>
<dbReference type="InterPro" id="IPR036465">
    <property type="entry name" value="vWFA_dom_sf"/>
</dbReference>
<dbReference type="PROSITE" id="PS01187">
    <property type="entry name" value="EGF_CA"/>
    <property type="match status" value="1"/>
</dbReference>
<dbReference type="GO" id="GO:0060170">
    <property type="term" value="C:ciliary membrane"/>
    <property type="evidence" value="ECO:0007669"/>
    <property type="project" value="UniProtKB-SubCell"/>
</dbReference>
<dbReference type="SMART" id="SM00241">
    <property type="entry name" value="ZP"/>
    <property type="match status" value="1"/>
</dbReference>
<dbReference type="PANTHER" id="PTHR14002:SF57">
    <property type="entry name" value="UROMODULIN"/>
    <property type="match status" value="1"/>
</dbReference>
<dbReference type="PROSITE" id="PS00010">
    <property type="entry name" value="ASX_HYDROXYL"/>
    <property type="match status" value="2"/>
</dbReference>
<evidence type="ECO:0000256" key="15">
    <source>
        <dbReference type="ARBA" id="ARBA00023157"/>
    </source>
</evidence>
<dbReference type="Gene3D" id="3.40.50.410">
    <property type="entry name" value="von Willebrand factor, type A domain"/>
    <property type="match status" value="1"/>
</dbReference>
<protein>
    <recommendedName>
        <fullName evidence="5">Uromodulin</fullName>
    </recommendedName>
</protein>
<dbReference type="GO" id="GO:0005576">
    <property type="term" value="C:extracellular region"/>
    <property type="evidence" value="ECO:0007669"/>
    <property type="project" value="UniProtKB-SubCell"/>
</dbReference>
<comment type="function">
    <text evidence="19">Functions in biogenesis and organization of the apical membrane of epithelial cells of the thick ascending limb of Henle's loop (TALH), where it promotes formation of complex filamentous gel-like structure that may play a role in the water barrier permeability. May serve as a receptor for binding and endocytosis of cytokines (IL-1, IL-2) and TNF. Facilitates neutrophil migration across renal epithelia.</text>
</comment>
<accession>A0A974H474</accession>
<dbReference type="OMA" id="HMAVYNS"/>
<dbReference type="CDD" id="cd00054">
    <property type="entry name" value="EGF_CA"/>
    <property type="match status" value="2"/>
</dbReference>
<dbReference type="InterPro" id="IPR001881">
    <property type="entry name" value="EGF-like_Ca-bd_dom"/>
</dbReference>
<dbReference type="PROSITE" id="PS51034">
    <property type="entry name" value="ZP_2"/>
    <property type="match status" value="1"/>
</dbReference>
<evidence type="ECO:0000256" key="14">
    <source>
        <dbReference type="ARBA" id="ARBA00023136"/>
    </source>
</evidence>
<dbReference type="Gene3D" id="2.10.25.10">
    <property type="entry name" value="Laminin"/>
    <property type="match status" value="2"/>
</dbReference>
<dbReference type="AlphaFoldDB" id="A0A974H474"/>
<evidence type="ECO:0000256" key="6">
    <source>
        <dbReference type="ARBA" id="ARBA00022475"/>
    </source>
</evidence>
<dbReference type="GO" id="GO:0045087">
    <property type="term" value="P:innate immune response"/>
    <property type="evidence" value="ECO:0007669"/>
    <property type="project" value="UniProtKB-KW"/>
</dbReference>
<dbReference type="SMART" id="SM00181">
    <property type="entry name" value="EGF"/>
    <property type="match status" value="4"/>
</dbReference>
<evidence type="ECO:0000256" key="7">
    <source>
        <dbReference type="ARBA" id="ARBA00022525"/>
    </source>
</evidence>
<keyword evidence="14" id="KW-0472">Membrane</keyword>
<dbReference type="GO" id="GO:0016324">
    <property type="term" value="C:apical plasma membrane"/>
    <property type="evidence" value="ECO:0007669"/>
    <property type="project" value="UniProtKB-SubCell"/>
</dbReference>
<evidence type="ECO:0000256" key="2">
    <source>
        <dbReference type="ARBA" id="ARBA00004309"/>
    </source>
</evidence>
<keyword evidence="8 21" id="KW-0245">EGF-like domain</keyword>
<proteinExistence type="predicted"/>
<evidence type="ECO:0000256" key="17">
    <source>
        <dbReference type="ARBA" id="ARBA00023273"/>
    </source>
</evidence>
<dbReference type="Proteomes" id="UP000694892">
    <property type="component" value="Chromosome 9_10L"/>
</dbReference>